<dbReference type="EMBL" id="UIHB01000001">
    <property type="protein sequence ID" value="SUZ26588.1"/>
    <property type="molecule type" value="Genomic_DNA"/>
</dbReference>
<dbReference type="GO" id="GO:0003677">
    <property type="term" value="F:DNA binding"/>
    <property type="evidence" value="ECO:0007669"/>
    <property type="project" value="UniProtKB-KW"/>
</dbReference>
<comment type="caution">
    <text evidence="3">The sequence shown here is derived from an EMBL/GenBank/DDBJ whole genome shotgun (WGS) entry which is preliminary data.</text>
</comment>
<dbReference type="Proteomes" id="UP000254168">
    <property type="component" value="Unassembled WGS sequence"/>
</dbReference>
<organism evidence="3 4">
    <name type="scientific">Xanthomonas euroxanthea</name>
    <dbReference type="NCBI Taxonomy" id="2259622"/>
    <lineage>
        <taxon>Bacteria</taxon>
        <taxon>Pseudomonadati</taxon>
        <taxon>Pseudomonadota</taxon>
        <taxon>Gammaproteobacteria</taxon>
        <taxon>Lysobacterales</taxon>
        <taxon>Lysobacteraceae</taxon>
        <taxon>Xanthomonas</taxon>
    </lineage>
</organism>
<keyword evidence="1" id="KW-0238">DNA-binding</keyword>
<dbReference type="InterPro" id="IPR004107">
    <property type="entry name" value="Integrase_SAM-like_N"/>
</dbReference>
<name>A0AA46C572_9XANT</name>
<protein>
    <submittedName>
        <fullName evidence="3">Site-specific recombinase</fullName>
    </submittedName>
</protein>
<dbReference type="GO" id="GO:0015074">
    <property type="term" value="P:DNA integration"/>
    <property type="evidence" value="ECO:0007669"/>
    <property type="project" value="InterPro"/>
</dbReference>
<gene>
    <name evidence="3" type="ORF">CPBF424_03440</name>
</gene>
<dbReference type="Gene3D" id="1.10.150.130">
    <property type="match status" value="1"/>
</dbReference>
<keyword evidence="4" id="KW-1185">Reference proteome</keyword>
<accession>A0AA46C572</accession>
<proteinExistence type="predicted"/>
<evidence type="ECO:0000313" key="3">
    <source>
        <dbReference type="EMBL" id="SUZ26588.1"/>
    </source>
</evidence>
<dbReference type="AlphaFoldDB" id="A0AA46C572"/>
<evidence type="ECO:0000313" key="4">
    <source>
        <dbReference type="Proteomes" id="UP000254168"/>
    </source>
</evidence>
<sequence length="113" mass="12728">MLGCGFVTTACEQASVGWIRRFILANGQRHPIQMRRVEVEAFLTELATQGQVSAGTQHQVLAALLFLYRDFLGAELPWMEKLQRAKRARPIPVVLSAEELARAPCRSCWATRM</sequence>
<evidence type="ECO:0000256" key="1">
    <source>
        <dbReference type="ARBA" id="ARBA00023125"/>
    </source>
</evidence>
<dbReference type="InterPro" id="IPR010998">
    <property type="entry name" value="Integrase_recombinase_N"/>
</dbReference>
<feature type="domain" description="Integrase SAM-like N-terminal" evidence="2">
    <location>
        <begin position="12"/>
        <end position="77"/>
    </location>
</feature>
<reference evidence="3 4" key="1">
    <citation type="submission" date="2018-06" db="EMBL/GenBank/DDBJ databases">
        <authorList>
            <person name="Pothier F. J."/>
        </authorList>
    </citation>
    <scope>NUCLEOTIDE SEQUENCE [LARGE SCALE GENOMIC DNA]</scope>
    <source>
        <strain evidence="3 4">CPBF 424</strain>
    </source>
</reference>
<dbReference type="Pfam" id="PF13495">
    <property type="entry name" value="Phage_int_SAM_4"/>
    <property type="match status" value="1"/>
</dbReference>
<evidence type="ECO:0000259" key="2">
    <source>
        <dbReference type="Pfam" id="PF13495"/>
    </source>
</evidence>